<proteinExistence type="predicted"/>
<organism evidence="1 2">
    <name type="scientific">Actinocorallia longicatena</name>
    <dbReference type="NCBI Taxonomy" id="111803"/>
    <lineage>
        <taxon>Bacteria</taxon>
        <taxon>Bacillati</taxon>
        <taxon>Actinomycetota</taxon>
        <taxon>Actinomycetes</taxon>
        <taxon>Streptosporangiales</taxon>
        <taxon>Thermomonosporaceae</taxon>
        <taxon>Actinocorallia</taxon>
    </lineage>
</organism>
<dbReference type="Proteomes" id="UP001501237">
    <property type="component" value="Unassembled WGS sequence"/>
</dbReference>
<evidence type="ECO:0000313" key="1">
    <source>
        <dbReference type="EMBL" id="GAA3217305.1"/>
    </source>
</evidence>
<evidence type="ECO:0000313" key="2">
    <source>
        <dbReference type="Proteomes" id="UP001501237"/>
    </source>
</evidence>
<keyword evidence="2" id="KW-1185">Reference proteome</keyword>
<accession>A0ABP6QD32</accession>
<gene>
    <name evidence="1" type="ORF">GCM10010468_39930</name>
</gene>
<dbReference type="RefSeq" id="WP_344830339.1">
    <property type="nucleotide sequence ID" value="NZ_BAAAUV010000009.1"/>
</dbReference>
<name>A0ABP6QD32_9ACTN</name>
<comment type="caution">
    <text evidence="1">The sequence shown here is derived from an EMBL/GenBank/DDBJ whole genome shotgun (WGS) entry which is preliminary data.</text>
</comment>
<protein>
    <submittedName>
        <fullName evidence="1">Uncharacterized protein</fullName>
    </submittedName>
</protein>
<dbReference type="EMBL" id="BAAAUV010000009">
    <property type="protein sequence ID" value="GAA3217305.1"/>
    <property type="molecule type" value="Genomic_DNA"/>
</dbReference>
<sequence>MPTLRETIEMLTALAHQSPDGLDTPVEFAICDGENLQMIDEIDLGTSTRVSARSAAKTSHFVLFRGHHHPGRPPGLLLRGAAADVDDELRGLTEPDV</sequence>
<reference evidence="2" key="1">
    <citation type="journal article" date="2019" name="Int. J. Syst. Evol. Microbiol.">
        <title>The Global Catalogue of Microorganisms (GCM) 10K type strain sequencing project: providing services to taxonomists for standard genome sequencing and annotation.</title>
        <authorList>
            <consortium name="The Broad Institute Genomics Platform"/>
            <consortium name="The Broad Institute Genome Sequencing Center for Infectious Disease"/>
            <person name="Wu L."/>
            <person name="Ma J."/>
        </authorList>
    </citation>
    <scope>NUCLEOTIDE SEQUENCE [LARGE SCALE GENOMIC DNA]</scope>
    <source>
        <strain evidence="2">JCM 9377</strain>
    </source>
</reference>